<feature type="region of interest" description="Disordered" evidence="1">
    <location>
        <begin position="186"/>
        <end position="282"/>
    </location>
</feature>
<feature type="region of interest" description="Disordered" evidence="1">
    <location>
        <begin position="91"/>
        <end position="149"/>
    </location>
</feature>
<evidence type="ECO:0000313" key="3">
    <source>
        <dbReference type="Proteomes" id="UP000799640"/>
    </source>
</evidence>
<proteinExistence type="predicted"/>
<sequence length="366" mass="39836">MADKTNVATLITTNKPATVAASTAAKTGKANIATPVTATMRPNALNPIKETVDAVPAMSALPPNATAVERSAWAANKAQRREAALRAQKEANAKSHTATIPNNNIHAAPVSRKRKAEVSKRDIEPNKRSSRVHSASVRPAAGFNPFHGLPLSEEQKADIEKSKAERLAKFEKAKAKAAAAAHKMFEERQKKYAGPSGHIITPEKKRAHEAKPTKKRKRFQDENEDDADDIDDSVPAPSEGRDEPAHKKRKTNCVARPSGASAAENTEPAQKNSRSVAPKVVAPRRRLSDTSVVHPTYSISNILSEMDAAAANAPVFDRRYDSFVVVTAKPREKADRLEEKAKWAKFHGLNTLDCGSLRTSTLDMWE</sequence>
<dbReference type="EMBL" id="ML996694">
    <property type="protein sequence ID" value="KAF2400893.1"/>
    <property type="molecule type" value="Genomic_DNA"/>
</dbReference>
<gene>
    <name evidence="2" type="ORF">EJ06DRAFT_529985</name>
</gene>
<keyword evidence="3" id="KW-1185">Reference proteome</keyword>
<accession>A0A6G1HXV8</accession>
<feature type="compositionally biased region" description="Polar residues" evidence="1">
    <location>
        <begin position="263"/>
        <end position="275"/>
    </location>
</feature>
<feature type="compositionally biased region" description="Polar residues" evidence="1">
    <location>
        <begin position="94"/>
        <end position="105"/>
    </location>
</feature>
<organism evidence="2 3">
    <name type="scientific">Trichodelitschia bisporula</name>
    <dbReference type="NCBI Taxonomy" id="703511"/>
    <lineage>
        <taxon>Eukaryota</taxon>
        <taxon>Fungi</taxon>
        <taxon>Dikarya</taxon>
        <taxon>Ascomycota</taxon>
        <taxon>Pezizomycotina</taxon>
        <taxon>Dothideomycetes</taxon>
        <taxon>Dothideomycetes incertae sedis</taxon>
        <taxon>Phaeotrichales</taxon>
        <taxon>Phaeotrichaceae</taxon>
        <taxon>Trichodelitschia</taxon>
    </lineage>
</organism>
<feature type="compositionally biased region" description="Basic and acidic residues" evidence="1">
    <location>
        <begin position="116"/>
        <end position="127"/>
    </location>
</feature>
<feature type="compositionally biased region" description="Basic and acidic residues" evidence="1">
    <location>
        <begin position="201"/>
        <end position="212"/>
    </location>
</feature>
<evidence type="ECO:0000256" key="1">
    <source>
        <dbReference type="SAM" id="MobiDB-lite"/>
    </source>
</evidence>
<dbReference type="AlphaFoldDB" id="A0A6G1HXV8"/>
<protein>
    <submittedName>
        <fullName evidence="2">Uncharacterized protein</fullName>
    </submittedName>
</protein>
<feature type="compositionally biased region" description="Acidic residues" evidence="1">
    <location>
        <begin position="222"/>
        <end position="232"/>
    </location>
</feature>
<dbReference type="Proteomes" id="UP000799640">
    <property type="component" value="Unassembled WGS sequence"/>
</dbReference>
<evidence type="ECO:0000313" key="2">
    <source>
        <dbReference type="EMBL" id="KAF2400893.1"/>
    </source>
</evidence>
<reference evidence="2" key="1">
    <citation type="journal article" date="2020" name="Stud. Mycol.">
        <title>101 Dothideomycetes genomes: a test case for predicting lifestyles and emergence of pathogens.</title>
        <authorList>
            <person name="Haridas S."/>
            <person name="Albert R."/>
            <person name="Binder M."/>
            <person name="Bloem J."/>
            <person name="Labutti K."/>
            <person name="Salamov A."/>
            <person name="Andreopoulos B."/>
            <person name="Baker S."/>
            <person name="Barry K."/>
            <person name="Bills G."/>
            <person name="Bluhm B."/>
            <person name="Cannon C."/>
            <person name="Castanera R."/>
            <person name="Culley D."/>
            <person name="Daum C."/>
            <person name="Ezra D."/>
            <person name="Gonzalez J."/>
            <person name="Henrissat B."/>
            <person name="Kuo A."/>
            <person name="Liang C."/>
            <person name="Lipzen A."/>
            <person name="Lutzoni F."/>
            <person name="Magnuson J."/>
            <person name="Mondo S."/>
            <person name="Nolan M."/>
            <person name="Ohm R."/>
            <person name="Pangilinan J."/>
            <person name="Park H.-J."/>
            <person name="Ramirez L."/>
            <person name="Alfaro M."/>
            <person name="Sun H."/>
            <person name="Tritt A."/>
            <person name="Yoshinaga Y."/>
            <person name="Zwiers L.-H."/>
            <person name="Turgeon B."/>
            <person name="Goodwin S."/>
            <person name="Spatafora J."/>
            <person name="Crous P."/>
            <person name="Grigoriev I."/>
        </authorList>
    </citation>
    <scope>NUCLEOTIDE SEQUENCE</scope>
    <source>
        <strain evidence="2">CBS 262.69</strain>
    </source>
</reference>
<name>A0A6G1HXV8_9PEZI</name>